<dbReference type="PANTHER" id="PTHR24023:SF1082">
    <property type="entry name" value="COLLAGEN TRIPLE HELIX REPEAT"/>
    <property type="match status" value="1"/>
</dbReference>
<reference evidence="3" key="1">
    <citation type="submission" date="2016-11" db="EMBL/GenBank/DDBJ databases">
        <authorList>
            <person name="Papadimitriou K."/>
        </authorList>
    </citation>
    <scope>NUCLEOTIDE SEQUENCE [LARGE SCALE GENOMIC DNA]</scope>
    <source>
        <strain evidence="3">ACA-DC 1533</strain>
    </source>
</reference>
<dbReference type="Proteomes" id="UP000190935">
    <property type="component" value="Chromosome I"/>
</dbReference>
<evidence type="ECO:0000313" key="3">
    <source>
        <dbReference type="Proteomes" id="UP000190935"/>
    </source>
</evidence>
<gene>
    <name evidence="2" type="ORF">LAC1533_1152</name>
</gene>
<evidence type="ECO:0000313" key="2">
    <source>
        <dbReference type="EMBL" id="SFV40572.1"/>
    </source>
</evidence>
<proteinExistence type="predicted"/>
<feature type="region of interest" description="Disordered" evidence="1">
    <location>
        <begin position="249"/>
        <end position="268"/>
    </location>
</feature>
<dbReference type="EMBL" id="LT630287">
    <property type="protein sequence ID" value="SFV40572.1"/>
    <property type="molecule type" value="Genomic_DNA"/>
</dbReference>
<dbReference type="GO" id="GO:0030020">
    <property type="term" value="F:extracellular matrix structural constituent conferring tensile strength"/>
    <property type="evidence" value="ECO:0007669"/>
    <property type="project" value="TreeGrafter"/>
</dbReference>
<evidence type="ECO:0000256" key="1">
    <source>
        <dbReference type="SAM" id="MobiDB-lite"/>
    </source>
</evidence>
<dbReference type="AlphaFoldDB" id="A0A1K1KP20"/>
<dbReference type="GO" id="GO:0031012">
    <property type="term" value="C:extracellular matrix"/>
    <property type="evidence" value="ECO:0007669"/>
    <property type="project" value="TreeGrafter"/>
</dbReference>
<accession>A0A1K1KP20</accession>
<dbReference type="KEGG" id="laca:LAC1533_1152"/>
<dbReference type="GO" id="GO:0030198">
    <property type="term" value="P:extracellular matrix organization"/>
    <property type="evidence" value="ECO:0007669"/>
    <property type="project" value="TreeGrafter"/>
</dbReference>
<organism evidence="2 3">
    <name type="scientific">Ligilactobacillus acidipiscis</name>
    <dbReference type="NCBI Taxonomy" id="89059"/>
    <lineage>
        <taxon>Bacteria</taxon>
        <taxon>Bacillati</taxon>
        <taxon>Bacillota</taxon>
        <taxon>Bacilli</taxon>
        <taxon>Lactobacillales</taxon>
        <taxon>Lactobacillaceae</taxon>
        <taxon>Ligilactobacillus</taxon>
    </lineage>
</organism>
<dbReference type="GO" id="GO:0005615">
    <property type="term" value="C:extracellular space"/>
    <property type="evidence" value="ECO:0007669"/>
    <property type="project" value="TreeGrafter"/>
</dbReference>
<protein>
    <submittedName>
        <fullName evidence="2">Phage tail fiber protein</fullName>
    </submittedName>
</protein>
<dbReference type="InterPro" id="IPR050149">
    <property type="entry name" value="Collagen_superfamily"/>
</dbReference>
<name>A0A1K1KP20_9LACO</name>
<feature type="compositionally biased region" description="Basic and acidic residues" evidence="1">
    <location>
        <begin position="253"/>
        <end position="266"/>
    </location>
</feature>
<dbReference type="PANTHER" id="PTHR24023">
    <property type="entry name" value="COLLAGEN ALPHA"/>
    <property type="match status" value="1"/>
</dbReference>
<sequence length="331" mass="34658">MRKLYLGNGNKQFKFADTTTEIHLNAFDDGSAATLTSGAKVRIKNDSGYLLGISASITDNHAVITSGQLSNLPVGSYLIELWDTVDGGTAIYPSEGFLALRINENVTGLSGGIVSSITVDDFVQQFSSLSEQLKQQVSDAVANGLKGEKGDDGLSAYQVAVINGYQGSQTEWLASLVGDKGDTGDKGDPGKDFQIVKTFPSIAEMNGDGFSDGDFTMIASDVNDPDDGKLYVWNGTGFTYVADLSGSQGIKGDTGEKGDPGDKGETGEQGLSAYQVAVNAGFHGSVDEWLTSLVGAKGDTGESGKDAVINVVTQSQYDSLADKSGVYFIEG</sequence>